<dbReference type="EMBL" id="CP040098">
    <property type="protein sequence ID" value="QCQ21912.1"/>
    <property type="molecule type" value="Genomic_DNA"/>
</dbReference>
<evidence type="ECO:0000313" key="2">
    <source>
        <dbReference type="Proteomes" id="UP000298602"/>
    </source>
</evidence>
<dbReference type="RefSeq" id="WP_137423881.1">
    <property type="nucleotide sequence ID" value="NZ_CP040098.1"/>
</dbReference>
<gene>
    <name evidence="1" type="ORF">FDQ92_06815</name>
</gene>
<dbReference type="Proteomes" id="UP000298602">
    <property type="component" value="Chromosome"/>
</dbReference>
<sequence>MKVSSSDELRAAIIGSLRKQGYEVRDGEIRMPEGATKDDFRALHRMALEKKLEVCGPGIRPHEERLIRYIADGKEVVPEAVRPKLVVVEPKSEYERLFRYACLHWSVPVSAGYGRRLRFVVFDESNDKLIGLFGLGDPVYSLRARDRWIGWDREQKAQRLYHVMDAYVLGAVPPYSFLLGGKLVALLVCSNEVREAFREKYGGKRSLIRNQARPPYLALVTTTSALGRSSIYNRIRIDGKDYWTRLGFTRGSGDFHFSNGVYGDIRAYVEKHCQPTAKHGAWGRGFRNRREVIRKCLSRLGLSADFIYHGIRREIFAAPLSPDAVRFLRGDVNAPRFYDRRARELSEAFRERWLIGRARRMPEYREFRREQYRLWPRKG</sequence>
<reference evidence="1 2" key="2">
    <citation type="submission" date="2019-05" db="EMBL/GenBank/DDBJ databases">
        <authorList>
            <person name="Suflita J.M."/>
            <person name="Marks C.R."/>
        </authorList>
    </citation>
    <scope>NUCLEOTIDE SEQUENCE [LARGE SCALE GENOMIC DNA]</scope>
    <source>
        <strain evidence="1 2">ALDC</strain>
    </source>
</reference>
<dbReference type="Pfam" id="PF14236">
    <property type="entry name" value="DruA"/>
    <property type="match status" value="1"/>
</dbReference>
<protein>
    <submittedName>
        <fullName evidence="1">DUF4338 domain-containing protein</fullName>
    </submittedName>
</protein>
<keyword evidence="2" id="KW-1185">Reference proteome</keyword>
<dbReference type="InterPro" id="IPR025639">
    <property type="entry name" value="DruA"/>
</dbReference>
<organism evidence="1 2">
    <name type="scientific">Desulfoglaeba alkanexedens ALDC</name>
    <dbReference type="NCBI Taxonomy" id="980445"/>
    <lineage>
        <taxon>Bacteria</taxon>
        <taxon>Pseudomonadati</taxon>
        <taxon>Thermodesulfobacteriota</taxon>
        <taxon>Syntrophobacteria</taxon>
        <taxon>Syntrophobacterales</taxon>
        <taxon>Syntrophobacteraceae</taxon>
        <taxon>Desulfoglaeba</taxon>
    </lineage>
</organism>
<proteinExistence type="predicted"/>
<dbReference type="OrthoDB" id="6637466at2"/>
<evidence type="ECO:0000313" key="1">
    <source>
        <dbReference type="EMBL" id="QCQ21912.1"/>
    </source>
</evidence>
<dbReference type="AlphaFoldDB" id="A0A4P8L572"/>
<reference evidence="1 2" key="1">
    <citation type="submission" date="2019-05" db="EMBL/GenBank/DDBJ databases">
        <title>The Complete Genome Sequence of the n-alkane-degrading Desulfoglaeba alkanexedens ALDC reveals multiple alkylsuccinate synthase gene clusters.</title>
        <authorList>
            <person name="Callaghan A.V."/>
            <person name="Davidova I.A."/>
            <person name="Duncan K.E."/>
            <person name="Morris B."/>
            <person name="McInerney M.J."/>
        </authorList>
    </citation>
    <scope>NUCLEOTIDE SEQUENCE [LARGE SCALE GENOMIC DNA]</scope>
    <source>
        <strain evidence="1 2">ALDC</strain>
    </source>
</reference>
<dbReference type="KEGG" id="dax:FDQ92_06815"/>
<accession>A0A4P8L572</accession>
<name>A0A4P8L572_9BACT</name>